<dbReference type="AlphaFoldDB" id="A0A093RJB4"/>
<dbReference type="EMBL" id="JQHL01000010">
    <property type="protein sequence ID" value="KFX18277.1"/>
    <property type="molecule type" value="Genomic_DNA"/>
</dbReference>
<evidence type="ECO:0000313" key="4">
    <source>
        <dbReference type="Proteomes" id="UP000032869"/>
    </source>
</evidence>
<evidence type="ECO:0000313" key="2">
    <source>
        <dbReference type="EMBL" id="KFX03242.1"/>
    </source>
</evidence>
<accession>A0A093RJB4</accession>
<dbReference type="PANTHER" id="PTHR20883">
    <property type="entry name" value="PHYTANOYL-COA DIOXYGENASE DOMAIN CONTAINING 1"/>
    <property type="match status" value="1"/>
</dbReference>
<evidence type="ECO:0000313" key="3">
    <source>
        <dbReference type="EMBL" id="KFX18277.1"/>
    </source>
</evidence>
<comment type="cofactor">
    <cofactor evidence="1">
        <name>Fe(2+)</name>
        <dbReference type="ChEBI" id="CHEBI:29033"/>
    </cofactor>
</comment>
<dbReference type="Proteomes" id="UP000032874">
    <property type="component" value="Unassembled WGS sequence"/>
</dbReference>
<dbReference type="RefSeq" id="WP_039307126.1">
    <property type="nucleotide sequence ID" value="NZ_JAODTE010000015.1"/>
</dbReference>
<dbReference type="OrthoDB" id="9791262at2"/>
<dbReference type="eggNOG" id="COG5285">
    <property type="taxonomic scope" value="Bacteria"/>
</dbReference>
<protein>
    <submittedName>
        <fullName evidence="2">Chemotaxis protein CheX</fullName>
    </submittedName>
</protein>
<reference evidence="4 5" key="1">
    <citation type="submission" date="2014-08" db="EMBL/GenBank/DDBJ databases">
        <title>Genome sequences of NCPPB Pectobacterium isolates.</title>
        <authorList>
            <person name="Glover R.H."/>
            <person name="Sapp M."/>
            <person name="Elphinstone J."/>
        </authorList>
    </citation>
    <scope>NUCLEOTIDE SEQUENCE [LARGE SCALE GENOMIC DNA]</scope>
    <source>
        <strain evidence="3 4">NCPPB 2793</strain>
        <strain evidence="2 5">NCPPB 2795</strain>
    </source>
</reference>
<dbReference type="GO" id="GO:0005506">
    <property type="term" value="F:iron ion binding"/>
    <property type="evidence" value="ECO:0007669"/>
    <property type="project" value="UniProtKB-ARBA"/>
</dbReference>
<evidence type="ECO:0000313" key="5">
    <source>
        <dbReference type="Proteomes" id="UP000032874"/>
    </source>
</evidence>
<dbReference type="SUPFAM" id="SSF51197">
    <property type="entry name" value="Clavaminate synthase-like"/>
    <property type="match status" value="1"/>
</dbReference>
<dbReference type="NCBIfam" id="TIGR01762">
    <property type="entry name" value="chlorin-enz"/>
    <property type="match status" value="1"/>
</dbReference>
<organism evidence="2 5">
    <name type="scientific">Pectobacterium betavasculorum</name>
    <dbReference type="NCBI Taxonomy" id="55207"/>
    <lineage>
        <taxon>Bacteria</taxon>
        <taxon>Pseudomonadati</taxon>
        <taxon>Pseudomonadota</taxon>
        <taxon>Gammaproteobacteria</taxon>
        <taxon>Enterobacterales</taxon>
        <taxon>Pectobacteriaceae</taxon>
        <taxon>Pectobacterium</taxon>
    </lineage>
</organism>
<dbReference type="STRING" id="55207.KP22_16080"/>
<dbReference type="InterPro" id="IPR010092">
    <property type="entry name" value="Chlorin_enz"/>
</dbReference>
<keyword evidence="4" id="KW-1185">Reference proteome</keyword>
<dbReference type="InterPro" id="IPR008775">
    <property type="entry name" value="Phytyl_CoA_dOase-like"/>
</dbReference>
<dbReference type="Pfam" id="PF05721">
    <property type="entry name" value="PhyH"/>
    <property type="match status" value="1"/>
</dbReference>
<dbReference type="Proteomes" id="UP000032869">
    <property type="component" value="Unassembled WGS sequence"/>
</dbReference>
<proteinExistence type="predicted"/>
<sequence>MFVKSEDTLFTAEQIEQFNRDGVIGPFKLYEPEEAKDILHRIRTKNIDTSLSIHQNEVNYDRHFDIAELSKHIGHPGIVKRVRALMGQNLLCWRSEFFPKFPGSAATEWHQVANYQYATGEPLLESALPELDMPLDITVWTAFTDATKENGCMRFIPGSHKKMYYDEAKSVQVGRQEEFASVNSKTQFYGYDFQEFKVDPAWDPEAEKVLDMEMKPGECVIFSAKCVHASFPNTTKRNTRFAITARYTPAHVKVYPHSDVFMAHGGKFDLRASNYGPVLVSGNDPWGHNNIRAANSHNEPFPFVE</sequence>
<dbReference type="Gene3D" id="2.60.120.620">
    <property type="entry name" value="q2cbj1_9rhob like domain"/>
    <property type="match status" value="1"/>
</dbReference>
<dbReference type="EMBL" id="JQHM01000009">
    <property type="protein sequence ID" value="KFX03242.1"/>
    <property type="molecule type" value="Genomic_DNA"/>
</dbReference>
<evidence type="ECO:0000256" key="1">
    <source>
        <dbReference type="ARBA" id="ARBA00001954"/>
    </source>
</evidence>
<dbReference type="PANTHER" id="PTHR20883:SF48">
    <property type="entry name" value="ECTOINE DIOXYGENASE"/>
    <property type="match status" value="1"/>
</dbReference>
<name>A0A093RJB4_9GAMM</name>
<comment type="caution">
    <text evidence="2">The sequence shown here is derived from an EMBL/GenBank/DDBJ whole genome shotgun (WGS) entry which is preliminary data.</text>
</comment>
<gene>
    <name evidence="3" type="ORF">JV35_16680</name>
    <name evidence="2" type="ORF">KP22_16080</name>
</gene>
<dbReference type="GO" id="GO:0016706">
    <property type="term" value="F:2-oxoglutarate-dependent dioxygenase activity"/>
    <property type="evidence" value="ECO:0007669"/>
    <property type="project" value="UniProtKB-ARBA"/>
</dbReference>